<feature type="region of interest" description="Disordered" evidence="2">
    <location>
        <begin position="191"/>
        <end position="287"/>
    </location>
</feature>
<name>A0A2A4SSC5_9DELT</name>
<gene>
    <name evidence="3" type="ORF">COB67_12540</name>
</gene>
<evidence type="ECO:0000256" key="1">
    <source>
        <dbReference type="SAM" id="Coils"/>
    </source>
</evidence>
<feature type="compositionally biased region" description="Low complexity" evidence="2">
    <location>
        <begin position="195"/>
        <end position="206"/>
    </location>
</feature>
<accession>A0A2A4SSC5</accession>
<organism evidence="3 4">
    <name type="scientific">SAR324 cluster bacterium</name>
    <dbReference type="NCBI Taxonomy" id="2024889"/>
    <lineage>
        <taxon>Bacteria</taxon>
        <taxon>Deltaproteobacteria</taxon>
        <taxon>SAR324 cluster</taxon>
    </lineage>
</organism>
<reference evidence="4" key="1">
    <citation type="submission" date="2017-08" db="EMBL/GenBank/DDBJ databases">
        <title>A dynamic microbial community with high functional redundancy inhabits the cold, oxic subseafloor aquifer.</title>
        <authorList>
            <person name="Tully B.J."/>
            <person name="Wheat C.G."/>
            <person name="Glazer B.T."/>
            <person name="Huber J.A."/>
        </authorList>
    </citation>
    <scope>NUCLEOTIDE SEQUENCE [LARGE SCALE GENOMIC DNA]</scope>
</reference>
<proteinExistence type="predicted"/>
<comment type="caution">
    <text evidence="3">The sequence shown here is derived from an EMBL/GenBank/DDBJ whole genome shotgun (WGS) entry which is preliminary data.</text>
</comment>
<sequence length="287" mass="32107">MTGYSQSASPNIAEQLLGALNQIERESAASDQSIEQEKFTLAQRQTDSVLSTLDLLIEVFIPLPERIKALLSREQAILQGISQFESLPPTEGAIKKEGKEKLLLQQLKNLDDTQKTLYLLKQKIKELTAAASLEKKPNSPQGKILEEVQNLMAESHLLEAEVADLLEKMTLSAAKPKVVQSIKKIEEALKKFQGKSDQQGQNSSKNQKQDPPKQQDQKQKQDQGKQKKSEEGQKSASGQQEKQKMTPAQALKELSRLRKSADDELKRREKKYGALAVPGQIPVEKDW</sequence>
<feature type="compositionally biased region" description="Basic and acidic residues" evidence="2">
    <location>
        <begin position="253"/>
        <end position="267"/>
    </location>
</feature>
<evidence type="ECO:0000256" key="2">
    <source>
        <dbReference type="SAM" id="MobiDB-lite"/>
    </source>
</evidence>
<feature type="coiled-coil region" evidence="1">
    <location>
        <begin position="110"/>
        <end position="168"/>
    </location>
</feature>
<protein>
    <submittedName>
        <fullName evidence="3">Uncharacterized protein</fullName>
    </submittedName>
</protein>
<evidence type="ECO:0000313" key="3">
    <source>
        <dbReference type="EMBL" id="PCI23667.1"/>
    </source>
</evidence>
<keyword evidence="1" id="KW-0175">Coiled coil</keyword>
<evidence type="ECO:0000313" key="4">
    <source>
        <dbReference type="Proteomes" id="UP000218113"/>
    </source>
</evidence>
<dbReference type="Proteomes" id="UP000218113">
    <property type="component" value="Unassembled WGS sequence"/>
</dbReference>
<feature type="compositionally biased region" description="Basic and acidic residues" evidence="2">
    <location>
        <begin position="207"/>
        <end position="233"/>
    </location>
</feature>
<dbReference type="AlphaFoldDB" id="A0A2A4SSC5"/>
<dbReference type="EMBL" id="NVSR01000138">
    <property type="protein sequence ID" value="PCI23667.1"/>
    <property type="molecule type" value="Genomic_DNA"/>
</dbReference>